<feature type="region of interest" description="Disordered" evidence="1">
    <location>
        <begin position="221"/>
        <end position="252"/>
    </location>
</feature>
<dbReference type="Gene3D" id="2.30.320.10">
    <property type="entry name" value="YwqG-like"/>
    <property type="match status" value="1"/>
</dbReference>
<protein>
    <recommendedName>
        <fullName evidence="2">BRCT domain-containing protein</fullName>
    </recommendedName>
</protein>
<feature type="region of interest" description="Disordered" evidence="1">
    <location>
        <begin position="319"/>
        <end position="363"/>
    </location>
</feature>
<dbReference type="AlphaFoldDB" id="A9UUQ2"/>
<accession>A9UUQ2</accession>
<dbReference type="SUPFAM" id="SSF52113">
    <property type="entry name" value="BRCT domain"/>
    <property type="match status" value="3"/>
</dbReference>
<dbReference type="InterPro" id="IPR015315">
    <property type="entry name" value="DUF1963"/>
</dbReference>
<feature type="compositionally biased region" description="Low complexity" evidence="1">
    <location>
        <begin position="107"/>
        <end position="127"/>
    </location>
</feature>
<feature type="domain" description="BRCT" evidence="2">
    <location>
        <begin position="256"/>
        <end position="320"/>
    </location>
</feature>
<reference evidence="3 4" key="1">
    <citation type="journal article" date="2008" name="Nature">
        <title>The genome of the choanoflagellate Monosiga brevicollis and the origin of metazoans.</title>
        <authorList>
            <consortium name="JGI Sequencing"/>
            <person name="King N."/>
            <person name="Westbrook M.J."/>
            <person name="Young S.L."/>
            <person name="Kuo A."/>
            <person name="Abedin M."/>
            <person name="Chapman J."/>
            <person name="Fairclough S."/>
            <person name="Hellsten U."/>
            <person name="Isogai Y."/>
            <person name="Letunic I."/>
            <person name="Marr M."/>
            <person name="Pincus D."/>
            <person name="Putnam N."/>
            <person name="Rokas A."/>
            <person name="Wright K.J."/>
            <person name="Zuzow R."/>
            <person name="Dirks W."/>
            <person name="Good M."/>
            <person name="Goodstein D."/>
            <person name="Lemons D."/>
            <person name="Li W."/>
            <person name="Lyons J.B."/>
            <person name="Morris A."/>
            <person name="Nichols S."/>
            <person name="Richter D.J."/>
            <person name="Salamov A."/>
            <person name="Bork P."/>
            <person name="Lim W.A."/>
            <person name="Manning G."/>
            <person name="Miller W.T."/>
            <person name="McGinnis W."/>
            <person name="Shapiro H."/>
            <person name="Tjian R."/>
            <person name="Grigoriev I.V."/>
            <person name="Rokhsar D."/>
        </authorList>
    </citation>
    <scope>NUCLEOTIDE SEQUENCE [LARGE SCALE GENOMIC DNA]</scope>
    <source>
        <strain evidence="4">MX1 / ATCC 50154</strain>
    </source>
</reference>
<dbReference type="Pfam" id="PF09234">
    <property type="entry name" value="DUF1963"/>
    <property type="match status" value="1"/>
</dbReference>
<evidence type="ECO:0000256" key="1">
    <source>
        <dbReference type="SAM" id="MobiDB-lite"/>
    </source>
</evidence>
<evidence type="ECO:0000259" key="2">
    <source>
        <dbReference type="Pfam" id="PF00533"/>
    </source>
</evidence>
<evidence type="ECO:0000313" key="4">
    <source>
        <dbReference type="Proteomes" id="UP000001357"/>
    </source>
</evidence>
<sequence length="613" mass="66340">MVKGAGATLPVQTVVFTGTFEGGNRKEVEEAARANGFRVVGKISDKVDLLVVGGVQDPHGAKWADASSRGITILSEDAWRARSQPQTAKKRAPVKKSSAAPKKERAPAASKKSSASSAAKRASAAAEPGVARTKGTGTPVPSYRVTNVVFTGTFAGGKRQVIENQAREAGYQVASKVSGNTHVLVVGGVKDPQGAKVDDAHRHGALVVTEPQWEEMVRNKANDPAKPAKDTEEAAPKPKSAKVQPGQKKATSTKSLTVVFTGTFTGGTRKEIEAQAVAAGHHVVGKVSGNTDVLVVGGAKNPQGAKVDDAQAKGVKVLSEPQWAMRLNNGDESDDDDDEDDADREDAGGNDDPDQGGPDLSPYQAQIDASKLDILAATVVEEDERDHPTCPSQLVGHPYWPQDRINEYPRDESNQPMMLLMQVNLSVSPPLAQFPETGVLQLFATMYDDLGGMNMDDPFDQTNFRVIYHESFNAAPVTEWGFLDNAITNADSINYEEDARVPKFLRLSLQQMAPDWSDYRFERLLGPLKNDDDLADHYREEYDAPRIRLGGYSTFVQWDPRPEHGLGEALTLLTIDSAEGFCWGDCGCATVLIPEQNLLNRDFARAAFWWDCG</sequence>
<dbReference type="Pfam" id="PF00533">
    <property type="entry name" value="BRCT"/>
    <property type="match status" value="2"/>
</dbReference>
<feature type="compositionally biased region" description="Acidic residues" evidence="1">
    <location>
        <begin position="331"/>
        <end position="354"/>
    </location>
</feature>
<dbReference type="InterPro" id="IPR001357">
    <property type="entry name" value="BRCT_dom"/>
</dbReference>
<feature type="domain" description="BRCT" evidence="2">
    <location>
        <begin position="13"/>
        <end position="77"/>
    </location>
</feature>
<feature type="compositionally biased region" description="Basic and acidic residues" evidence="1">
    <location>
        <begin position="221"/>
        <end position="236"/>
    </location>
</feature>
<dbReference type="SUPFAM" id="SSF103032">
    <property type="entry name" value="Hypothetical protein YwqG"/>
    <property type="match status" value="1"/>
</dbReference>
<dbReference type="EMBL" id="CH991546">
    <property type="protein sequence ID" value="EDQ90943.1"/>
    <property type="molecule type" value="Genomic_DNA"/>
</dbReference>
<dbReference type="CDD" id="cd17748">
    <property type="entry name" value="BRCT_DNA_ligase_like"/>
    <property type="match status" value="2"/>
</dbReference>
<feature type="region of interest" description="Disordered" evidence="1">
    <location>
        <begin position="79"/>
        <end position="143"/>
    </location>
</feature>
<dbReference type="InterPro" id="IPR035948">
    <property type="entry name" value="YwqG-like_sf"/>
</dbReference>
<dbReference type="eggNOG" id="ENOG502S4KN">
    <property type="taxonomic scope" value="Eukaryota"/>
</dbReference>
<name>A9UUQ2_MONBE</name>
<evidence type="ECO:0000313" key="3">
    <source>
        <dbReference type="EMBL" id="EDQ90943.1"/>
    </source>
</evidence>
<dbReference type="RefSeq" id="XP_001744240.1">
    <property type="nucleotide sequence ID" value="XM_001744188.1"/>
</dbReference>
<dbReference type="KEGG" id="mbr:MONBRDRAFT_31612"/>
<dbReference type="Proteomes" id="UP000001357">
    <property type="component" value="Unassembled WGS sequence"/>
</dbReference>
<dbReference type="PANTHER" id="PTHR36436:SF6">
    <property type="entry name" value="SLL5081 PROTEIN"/>
    <property type="match status" value="1"/>
</dbReference>
<keyword evidence="4" id="KW-1185">Reference proteome</keyword>
<gene>
    <name evidence="3" type="ORF">MONBRDRAFT_31612</name>
</gene>
<dbReference type="InParanoid" id="A9UUQ2"/>
<organism evidence="3 4">
    <name type="scientific">Monosiga brevicollis</name>
    <name type="common">Choanoflagellate</name>
    <dbReference type="NCBI Taxonomy" id="81824"/>
    <lineage>
        <taxon>Eukaryota</taxon>
        <taxon>Choanoflagellata</taxon>
        <taxon>Craspedida</taxon>
        <taxon>Salpingoecidae</taxon>
        <taxon>Monosiga</taxon>
    </lineage>
</organism>
<dbReference type="PANTHER" id="PTHR36436">
    <property type="entry name" value="SLL5081 PROTEIN"/>
    <property type="match status" value="1"/>
</dbReference>
<dbReference type="GeneID" id="5889551"/>
<dbReference type="InterPro" id="IPR036420">
    <property type="entry name" value="BRCT_dom_sf"/>
</dbReference>
<dbReference type="Gene3D" id="3.40.50.10190">
    <property type="entry name" value="BRCT domain"/>
    <property type="match status" value="3"/>
</dbReference>
<proteinExistence type="predicted"/>